<comment type="subcellular location">
    <subcellularLocation>
        <location evidence="2">Cell membrane</location>
        <topology evidence="2">Single-pass type II membrane protein</topology>
    </subcellularLocation>
    <subcellularLocation>
        <location evidence="9">Membrane</location>
        <topology evidence="9">Single-pass type II membrane protein</topology>
    </subcellularLocation>
</comment>
<dbReference type="GO" id="GO:0006465">
    <property type="term" value="P:signal peptide processing"/>
    <property type="evidence" value="ECO:0007669"/>
    <property type="project" value="InterPro"/>
</dbReference>
<dbReference type="PANTHER" id="PTHR43390">
    <property type="entry name" value="SIGNAL PEPTIDASE I"/>
    <property type="match status" value="1"/>
</dbReference>
<dbReference type="PROSITE" id="PS00501">
    <property type="entry name" value="SPASE_I_1"/>
    <property type="match status" value="1"/>
</dbReference>
<feature type="active site" evidence="7">
    <location>
        <position position="64"/>
    </location>
</feature>
<dbReference type="EC" id="3.4.21.89" evidence="4 8"/>
<dbReference type="InterPro" id="IPR019533">
    <property type="entry name" value="Peptidase_S26"/>
</dbReference>
<proteinExistence type="inferred from homology"/>
<reference evidence="12" key="1">
    <citation type="submission" date="2016-09" db="EMBL/GenBank/DDBJ databases">
        <authorList>
            <person name="Gulvik C.A."/>
        </authorList>
    </citation>
    <scope>NUCLEOTIDE SEQUENCE [LARGE SCALE GENOMIC DNA]</scope>
    <source>
        <strain evidence="12">DSM 23328</strain>
    </source>
</reference>
<dbReference type="Proteomes" id="UP000094068">
    <property type="component" value="Unassembled WGS sequence"/>
</dbReference>
<dbReference type="InterPro" id="IPR000223">
    <property type="entry name" value="Pept_S26A_signal_pept_1"/>
</dbReference>
<evidence type="ECO:0000256" key="1">
    <source>
        <dbReference type="ARBA" id="ARBA00000677"/>
    </source>
</evidence>
<dbReference type="NCBIfam" id="TIGR02227">
    <property type="entry name" value="sigpep_I_bact"/>
    <property type="match status" value="1"/>
</dbReference>
<dbReference type="GO" id="GO:0004252">
    <property type="term" value="F:serine-type endopeptidase activity"/>
    <property type="evidence" value="ECO:0007669"/>
    <property type="project" value="InterPro"/>
</dbReference>
<evidence type="ECO:0000313" key="11">
    <source>
        <dbReference type="EMBL" id="OEG09539.1"/>
    </source>
</evidence>
<evidence type="ECO:0000256" key="7">
    <source>
        <dbReference type="PIRSR" id="PIRSR600223-1"/>
    </source>
</evidence>
<name>A0A1E5GA19_9ENTE</name>
<evidence type="ECO:0000256" key="8">
    <source>
        <dbReference type="RuleBase" id="RU003993"/>
    </source>
</evidence>
<dbReference type="GO" id="GO:0005886">
    <property type="term" value="C:plasma membrane"/>
    <property type="evidence" value="ECO:0007669"/>
    <property type="project" value="UniProtKB-SubCell"/>
</dbReference>
<dbReference type="STRING" id="903984.BCR21_14400"/>
<evidence type="ECO:0000256" key="3">
    <source>
        <dbReference type="ARBA" id="ARBA00009370"/>
    </source>
</evidence>
<feature type="domain" description="Peptidase S26" evidence="10">
    <location>
        <begin position="39"/>
        <end position="205"/>
    </location>
</feature>
<dbReference type="PANTHER" id="PTHR43390:SF1">
    <property type="entry name" value="CHLOROPLAST PROCESSING PEPTIDASE"/>
    <property type="match status" value="1"/>
</dbReference>
<dbReference type="PROSITE" id="PS00760">
    <property type="entry name" value="SPASE_I_2"/>
    <property type="match status" value="1"/>
</dbReference>
<sequence>MVPIKNKNQKKINKRIMNGEIKKRNPEYKRKMLTYLKNTCFLLLLFLGVLFLVKVKAHQVSGESMMPTLENGDRLFILRNEDPQRYSLITFEPKEKQEESYIKRVIGMPGDRIWLDQNTVYLNSQMAETNPTPPNEEHLSGVDLPDGTVKVRVDWAVAAKLEGLSTIPKDHYFVLGDNRRHSTDSRALGLIDKDQIEGVVKFRYFPFNRIGMID</sequence>
<dbReference type="SUPFAM" id="SSF51306">
    <property type="entry name" value="LexA/Signal peptidase"/>
    <property type="match status" value="1"/>
</dbReference>
<feature type="active site" evidence="7">
    <location>
        <position position="103"/>
    </location>
</feature>
<dbReference type="InterPro" id="IPR019758">
    <property type="entry name" value="Pept_S26A_signal_pept_1_CS"/>
</dbReference>
<protein>
    <recommendedName>
        <fullName evidence="4 8">Signal peptidase I</fullName>
        <ecNumber evidence="4 8">3.4.21.89</ecNumber>
    </recommendedName>
</protein>
<dbReference type="Pfam" id="PF10502">
    <property type="entry name" value="Peptidase_S26"/>
    <property type="match status" value="1"/>
</dbReference>
<keyword evidence="5 8" id="KW-0645">Protease</keyword>
<dbReference type="RefSeq" id="WP_069647217.1">
    <property type="nucleotide sequence ID" value="NZ_MIJZ01000016.1"/>
</dbReference>
<dbReference type="InterPro" id="IPR019756">
    <property type="entry name" value="Pept_S26A_signal_pept_1_Ser-AS"/>
</dbReference>
<comment type="catalytic activity">
    <reaction evidence="1 8">
        <text>Cleavage of hydrophobic, N-terminal signal or leader sequences from secreted and periplasmic proteins.</text>
        <dbReference type="EC" id="3.4.21.89"/>
    </reaction>
</comment>
<dbReference type="InterPro" id="IPR036286">
    <property type="entry name" value="LexA/Signal_pep-like_sf"/>
</dbReference>
<evidence type="ECO:0000256" key="4">
    <source>
        <dbReference type="ARBA" id="ARBA00013208"/>
    </source>
</evidence>
<dbReference type="GO" id="GO:0009003">
    <property type="term" value="F:signal peptidase activity"/>
    <property type="evidence" value="ECO:0007669"/>
    <property type="project" value="UniProtKB-EC"/>
</dbReference>
<evidence type="ECO:0000256" key="6">
    <source>
        <dbReference type="ARBA" id="ARBA00022801"/>
    </source>
</evidence>
<evidence type="ECO:0000256" key="2">
    <source>
        <dbReference type="ARBA" id="ARBA00004401"/>
    </source>
</evidence>
<evidence type="ECO:0000256" key="9">
    <source>
        <dbReference type="RuleBase" id="RU362042"/>
    </source>
</evidence>
<dbReference type="Gene3D" id="2.10.109.10">
    <property type="entry name" value="Umud Fragment, subunit A"/>
    <property type="match status" value="1"/>
</dbReference>
<evidence type="ECO:0000313" key="12">
    <source>
        <dbReference type="Proteomes" id="UP000094068"/>
    </source>
</evidence>
<dbReference type="EMBL" id="MIJZ01000016">
    <property type="protein sequence ID" value="OEG09539.1"/>
    <property type="molecule type" value="Genomic_DNA"/>
</dbReference>
<dbReference type="PROSITE" id="PS00761">
    <property type="entry name" value="SPASE_I_3"/>
    <property type="match status" value="1"/>
</dbReference>
<keyword evidence="12" id="KW-1185">Reference proteome</keyword>
<dbReference type="PRINTS" id="PR00727">
    <property type="entry name" value="LEADERPTASE"/>
</dbReference>
<evidence type="ECO:0000256" key="5">
    <source>
        <dbReference type="ARBA" id="ARBA00022670"/>
    </source>
</evidence>
<gene>
    <name evidence="11" type="ORF">BCR21_14400</name>
</gene>
<keyword evidence="6 8" id="KW-0378">Hydrolase</keyword>
<dbReference type="AlphaFoldDB" id="A0A1E5GA19"/>
<dbReference type="CDD" id="cd06530">
    <property type="entry name" value="S26_SPase_I"/>
    <property type="match status" value="1"/>
</dbReference>
<organism evidence="11 12">
    <name type="scientific">Enterococcus ureasiticus</name>
    <dbReference type="NCBI Taxonomy" id="903984"/>
    <lineage>
        <taxon>Bacteria</taxon>
        <taxon>Bacillati</taxon>
        <taxon>Bacillota</taxon>
        <taxon>Bacilli</taxon>
        <taxon>Lactobacillales</taxon>
        <taxon>Enterococcaceae</taxon>
        <taxon>Enterococcus</taxon>
    </lineage>
</organism>
<comment type="similarity">
    <text evidence="3 9">Belongs to the peptidase S26 family.</text>
</comment>
<comment type="caution">
    <text evidence="11">The sequence shown here is derived from an EMBL/GenBank/DDBJ whole genome shotgun (WGS) entry which is preliminary data.</text>
</comment>
<dbReference type="InterPro" id="IPR019757">
    <property type="entry name" value="Pept_S26A_signal_pept_1_Lys-AS"/>
</dbReference>
<accession>A0A1E5GA19</accession>
<evidence type="ECO:0000259" key="10">
    <source>
        <dbReference type="Pfam" id="PF10502"/>
    </source>
</evidence>